<dbReference type="EMBL" id="FN668689">
    <property type="protein sequence ID" value="CBK24758.2"/>
    <property type="molecule type" value="Genomic_DNA"/>
</dbReference>
<accession>D8M9L9</accession>
<proteinExistence type="predicted"/>
<dbReference type="InParanoid" id="D8M9L9"/>
<dbReference type="AlphaFoldDB" id="D8M9L9"/>
<dbReference type="Proteomes" id="UP000008312">
    <property type="component" value="Unassembled WGS sequence"/>
</dbReference>
<evidence type="ECO:0000313" key="2">
    <source>
        <dbReference type="Proteomes" id="UP000008312"/>
    </source>
</evidence>
<organism evidence="1">
    <name type="scientific">Blastocystis hominis</name>
    <dbReference type="NCBI Taxonomy" id="12968"/>
    <lineage>
        <taxon>Eukaryota</taxon>
        <taxon>Sar</taxon>
        <taxon>Stramenopiles</taxon>
        <taxon>Bigyra</taxon>
        <taxon>Opalozoa</taxon>
        <taxon>Opalinata</taxon>
        <taxon>Blastocystidae</taxon>
        <taxon>Blastocystis</taxon>
    </lineage>
</organism>
<gene>
    <name evidence="1" type="ORF">GSBLH_T00004457001</name>
</gene>
<dbReference type="RefSeq" id="XP_012898806.1">
    <property type="nucleotide sequence ID" value="XM_013043352.1"/>
</dbReference>
<sequence>MQVPRLLRVGHYRGSGQEAGGGLSGVPQFQSVTLFPPAEGGGEGLAKWAGTRFLGRIPMFTAVEQAGEKGECVINQGGSASVVVSKIVNEIVALVSNK</sequence>
<evidence type="ECO:0000313" key="1">
    <source>
        <dbReference type="EMBL" id="CBK24758.2"/>
    </source>
</evidence>
<dbReference type="GeneID" id="24921482"/>
<reference evidence="1" key="1">
    <citation type="submission" date="2010-02" db="EMBL/GenBank/DDBJ databases">
        <title>Sequencing and annotation of the Blastocystis hominis genome.</title>
        <authorList>
            <person name="Wincker P."/>
        </authorList>
    </citation>
    <scope>NUCLEOTIDE SEQUENCE</scope>
    <source>
        <strain evidence="1">Singapore isolate B</strain>
    </source>
</reference>
<keyword evidence="2" id="KW-1185">Reference proteome</keyword>
<protein>
    <submittedName>
        <fullName evidence="1">Uncharacterized protein</fullName>
    </submittedName>
</protein>
<name>D8M9L9_BLAHO</name>